<dbReference type="Gene3D" id="3.40.50.1820">
    <property type="entry name" value="alpha/beta hydrolase"/>
    <property type="match status" value="1"/>
</dbReference>
<dbReference type="RefSeq" id="XP_033592970.1">
    <property type="nucleotide sequence ID" value="XM_033736576.1"/>
</dbReference>
<dbReference type="InterPro" id="IPR000073">
    <property type="entry name" value="AB_hydrolase_1"/>
</dbReference>
<dbReference type="EMBL" id="MU001632">
    <property type="protein sequence ID" value="KAF2486401.1"/>
    <property type="molecule type" value="Genomic_DNA"/>
</dbReference>
<evidence type="ECO:0000256" key="2">
    <source>
        <dbReference type="ARBA" id="ARBA00022801"/>
    </source>
</evidence>
<feature type="chain" id="PRO_5025413653" evidence="3">
    <location>
        <begin position="18"/>
        <end position="524"/>
    </location>
</feature>
<accession>A0A6A6Q2Z0</accession>
<evidence type="ECO:0000256" key="1">
    <source>
        <dbReference type="ARBA" id="ARBA00010088"/>
    </source>
</evidence>
<feature type="domain" description="Peptidase S33 tripeptidyl aminopeptidase-like C-terminal" evidence="5">
    <location>
        <begin position="388"/>
        <end position="494"/>
    </location>
</feature>
<keyword evidence="2" id="KW-0378">Hydrolase</keyword>
<evidence type="ECO:0000259" key="5">
    <source>
        <dbReference type="Pfam" id="PF08386"/>
    </source>
</evidence>
<dbReference type="AlphaFoldDB" id="A0A6A6Q2Z0"/>
<dbReference type="PANTHER" id="PTHR43248:SF25">
    <property type="entry name" value="AB HYDROLASE-1 DOMAIN-CONTAINING PROTEIN-RELATED"/>
    <property type="match status" value="1"/>
</dbReference>
<organism evidence="6 7">
    <name type="scientific">Neohortaea acidophila</name>
    <dbReference type="NCBI Taxonomy" id="245834"/>
    <lineage>
        <taxon>Eukaryota</taxon>
        <taxon>Fungi</taxon>
        <taxon>Dikarya</taxon>
        <taxon>Ascomycota</taxon>
        <taxon>Pezizomycotina</taxon>
        <taxon>Dothideomycetes</taxon>
        <taxon>Dothideomycetidae</taxon>
        <taxon>Mycosphaerellales</taxon>
        <taxon>Teratosphaeriaceae</taxon>
        <taxon>Neohortaea</taxon>
    </lineage>
</organism>
<sequence length="524" mass="55743">MLSRLLQLSVLAPAVVARGIVWESSCLSEVTSLNSTLPIVCGSLAVPRDYTNNTSNETLVLPIYKIPVANGTTSKHSVLLNFGGPGNPGLSSFAANASALQLLLGGDHDVILVTPRGVGGNLDFSCSQTDAVATLHASWTTLNGNASNVAEGELWATTGLYADACKQSPGAANGDLIGTAFTARDFMQVVEALDEDGLIYYHGFSYGTVLGMTIAALFPDKIGGMVLDGNVNVYQYYRNSYVGQYLDTDKVFSLFCSTCIATPRLCALAHNQSSAELENDLLALFYKLKSHPLPVFFPDGLGGLADYTYITNQVNSALYEPTSWPGLSVLLAGLLAGNTTLVTEASLITTSNAGHDWLSGIRCGDNRVRVSEPSALNSNISATEAESPIFGSDAVSFYYTCAQWSFYAKGNFSWPPGAVRIRTASPVLLVGNLYDPVTPLVNAKSNSADLEGSVVLQNDGIGHTSVLSQASLCTARAIRAYWFNGTLPRPGTSCPVDVPAFSLDNGWETVWKELAKEVGETYYP</sequence>
<dbReference type="Pfam" id="PF08386">
    <property type="entry name" value="Abhydrolase_4"/>
    <property type="match status" value="1"/>
</dbReference>
<gene>
    <name evidence="6" type="ORF">BDY17DRAFT_321199</name>
</gene>
<evidence type="ECO:0000256" key="3">
    <source>
        <dbReference type="SAM" id="SignalP"/>
    </source>
</evidence>
<dbReference type="PANTHER" id="PTHR43248">
    <property type="entry name" value="2-SUCCINYL-6-HYDROXY-2,4-CYCLOHEXADIENE-1-CARBOXYLATE SYNTHASE"/>
    <property type="match status" value="1"/>
</dbReference>
<dbReference type="Proteomes" id="UP000799767">
    <property type="component" value="Unassembled WGS sequence"/>
</dbReference>
<dbReference type="InterPro" id="IPR029058">
    <property type="entry name" value="AB_hydrolase_fold"/>
</dbReference>
<dbReference type="GeneID" id="54477578"/>
<dbReference type="InterPro" id="IPR013595">
    <property type="entry name" value="Pept_S33_TAP-like_C"/>
</dbReference>
<feature type="domain" description="AB hydrolase-1" evidence="4">
    <location>
        <begin position="78"/>
        <end position="230"/>
    </location>
</feature>
<protein>
    <submittedName>
        <fullName evidence="6">Proteinase</fullName>
    </submittedName>
</protein>
<dbReference type="SUPFAM" id="SSF53474">
    <property type="entry name" value="alpha/beta-Hydrolases"/>
    <property type="match status" value="1"/>
</dbReference>
<reference evidence="6" key="1">
    <citation type="journal article" date="2020" name="Stud. Mycol.">
        <title>101 Dothideomycetes genomes: a test case for predicting lifestyles and emergence of pathogens.</title>
        <authorList>
            <person name="Haridas S."/>
            <person name="Albert R."/>
            <person name="Binder M."/>
            <person name="Bloem J."/>
            <person name="Labutti K."/>
            <person name="Salamov A."/>
            <person name="Andreopoulos B."/>
            <person name="Baker S."/>
            <person name="Barry K."/>
            <person name="Bills G."/>
            <person name="Bluhm B."/>
            <person name="Cannon C."/>
            <person name="Castanera R."/>
            <person name="Culley D."/>
            <person name="Daum C."/>
            <person name="Ezra D."/>
            <person name="Gonzalez J."/>
            <person name="Henrissat B."/>
            <person name="Kuo A."/>
            <person name="Liang C."/>
            <person name="Lipzen A."/>
            <person name="Lutzoni F."/>
            <person name="Magnuson J."/>
            <person name="Mondo S."/>
            <person name="Nolan M."/>
            <person name="Ohm R."/>
            <person name="Pangilinan J."/>
            <person name="Park H.-J."/>
            <person name="Ramirez L."/>
            <person name="Alfaro M."/>
            <person name="Sun H."/>
            <person name="Tritt A."/>
            <person name="Yoshinaga Y."/>
            <person name="Zwiers L.-H."/>
            <person name="Turgeon B."/>
            <person name="Goodwin S."/>
            <person name="Spatafora J."/>
            <person name="Crous P."/>
            <person name="Grigoriev I."/>
        </authorList>
    </citation>
    <scope>NUCLEOTIDE SEQUENCE</scope>
    <source>
        <strain evidence="6">CBS 113389</strain>
    </source>
</reference>
<dbReference type="InterPro" id="IPR051601">
    <property type="entry name" value="Serine_prot/Carboxylest_S33"/>
</dbReference>
<feature type="signal peptide" evidence="3">
    <location>
        <begin position="1"/>
        <end position="17"/>
    </location>
</feature>
<evidence type="ECO:0000259" key="4">
    <source>
        <dbReference type="Pfam" id="PF00561"/>
    </source>
</evidence>
<evidence type="ECO:0000313" key="6">
    <source>
        <dbReference type="EMBL" id="KAF2486401.1"/>
    </source>
</evidence>
<evidence type="ECO:0000313" key="7">
    <source>
        <dbReference type="Proteomes" id="UP000799767"/>
    </source>
</evidence>
<name>A0A6A6Q2Z0_9PEZI</name>
<proteinExistence type="inferred from homology"/>
<keyword evidence="3" id="KW-0732">Signal</keyword>
<dbReference type="Pfam" id="PF00561">
    <property type="entry name" value="Abhydrolase_1"/>
    <property type="match status" value="1"/>
</dbReference>
<dbReference type="GO" id="GO:0016787">
    <property type="term" value="F:hydrolase activity"/>
    <property type="evidence" value="ECO:0007669"/>
    <property type="project" value="UniProtKB-KW"/>
</dbReference>
<comment type="similarity">
    <text evidence="1">Belongs to the peptidase S33 family.</text>
</comment>
<dbReference type="OrthoDB" id="425534at2759"/>
<keyword evidence="7" id="KW-1185">Reference proteome</keyword>